<dbReference type="PRINTS" id="PR01210">
    <property type="entry name" value="GGTRANSPTASE"/>
</dbReference>
<name>A0A0B8QAC9_9VIBR</name>
<dbReference type="STRING" id="1481914.JCM19241_3468"/>
<dbReference type="Pfam" id="PF01019">
    <property type="entry name" value="G_glu_transpept"/>
    <property type="match status" value="1"/>
</dbReference>
<keyword evidence="2" id="KW-0012">Acyltransferase</keyword>
<protein>
    <submittedName>
        <fullName evidence="2">Gamma-glutamyltranspeptidase</fullName>
        <ecNumber evidence="2">2.3.2.2</ecNumber>
    </submittedName>
</protein>
<dbReference type="PANTHER" id="PTHR43199">
    <property type="entry name" value="GLUTATHIONE HYDROLASE"/>
    <property type="match status" value="1"/>
</dbReference>
<proteinExistence type="inferred from homology"/>
<dbReference type="InterPro" id="IPR051792">
    <property type="entry name" value="GGT_bact"/>
</dbReference>
<evidence type="ECO:0000256" key="1">
    <source>
        <dbReference type="ARBA" id="ARBA00009381"/>
    </source>
</evidence>
<dbReference type="AlphaFoldDB" id="A0A0B8QAC9"/>
<reference evidence="2 3" key="1">
    <citation type="submission" date="2015-01" db="EMBL/GenBank/DDBJ databases">
        <title>Vibrio sp. C94 JCM 19241 whole genome shotgun sequence.</title>
        <authorList>
            <person name="Sawabe T."/>
            <person name="Meirelles P."/>
            <person name="Feng G."/>
            <person name="Sayaka M."/>
            <person name="Hattori M."/>
            <person name="Ohkuma M."/>
        </authorList>
    </citation>
    <scope>NUCLEOTIDE SEQUENCE [LARGE SCALE GENOMIC DNA]</scope>
    <source>
        <strain evidence="3">JCM 19241</strain>
    </source>
</reference>
<keyword evidence="2" id="KW-0808">Transferase</keyword>
<sequence>MFLGEDGKAINRNEILGPKSVAIPGTLKLLYTTHQKHGSLSWESLIEPAIQYAKQGYAMNSYTFDILVRESARLVEDPEIKQLYWQDNQVKPAGTLMTNLSLHEPRGSGRAGRQLYVSGRFSKTYSRNRE</sequence>
<dbReference type="EC" id="2.3.2.2" evidence="2"/>
<dbReference type="InterPro" id="IPR029055">
    <property type="entry name" value="Ntn_hydrolases_N"/>
</dbReference>
<dbReference type="Proteomes" id="UP000031666">
    <property type="component" value="Unassembled WGS sequence"/>
</dbReference>
<accession>A0A0B8QAC9</accession>
<evidence type="ECO:0000313" key="3">
    <source>
        <dbReference type="Proteomes" id="UP000031666"/>
    </source>
</evidence>
<organism evidence="2 3">
    <name type="scientific">Vibrio ishigakensis</name>
    <dbReference type="NCBI Taxonomy" id="1481914"/>
    <lineage>
        <taxon>Bacteria</taxon>
        <taxon>Pseudomonadati</taxon>
        <taxon>Pseudomonadota</taxon>
        <taxon>Gammaproteobacteria</taxon>
        <taxon>Vibrionales</taxon>
        <taxon>Vibrionaceae</taxon>
        <taxon>Vibrio</taxon>
    </lineage>
</organism>
<evidence type="ECO:0000313" key="2">
    <source>
        <dbReference type="EMBL" id="GAM75556.1"/>
    </source>
</evidence>
<reference evidence="2 3" key="2">
    <citation type="submission" date="2015-01" db="EMBL/GenBank/DDBJ databases">
        <authorList>
            <consortium name="NBRP consortium"/>
            <person name="Sawabe T."/>
            <person name="Meirelles P."/>
            <person name="Feng G."/>
            <person name="Sayaka M."/>
            <person name="Hattori M."/>
            <person name="Ohkuma M."/>
        </authorList>
    </citation>
    <scope>NUCLEOTIDE SEQUENCE [LARGE SCALE GENOMIC DNA]</scope>
    <source>
        <strain evidence="3">JCM 19241</strain>
    </source>
</reference>
<comment type="similarity">
    <text evidence="1">Belongs to the gamma-glutamyltransferase family.</text>
</comment>
<dbReference type="SUPFAM" id="SSF56235">
    <property type="entry name" value="N-terminal nucleophile aminohydrolases (Ntn hydrolases)"/>
    <property type="match status" value="1"/>
</dbReference>
<dbReference type="EMBL" id="BBSC01000004">
    <property type="protein sequence ID" value="GAM75556.1"/>
    <property type="molecule type" value="Genomic_DNA"/>
</dbReference>
<dbReference type="GO" id="GO:0103068">
    <property type="term" value="F:leukotriene C4 gamma-glutamyl transferase activity"/>
    <property type="evidence" value="ECO:0007669"/>
    <property type="project" value="UniProtKB-EC"/>
</dbReference>
<comment type="caution">
    <text evidence="2">The sequence shown here is derived from an EMBL/GenBank/DDBJ whole genome shotgun (WGS) entry which is preliminary data.</text>
</comment>
<dbReference type="PANTHER" id="PTHR43199:SF1">
    <property type="entry name" value="GLUTATHIONE HYDROLASE PROENZYME"/>
    <property type="match status" value="1"/>
</dbReference>
<gene>
    <name evidence="2" type="ORF">JCM19241_3468</name>
</gene>